<dbReference type="RefSeq" id="WP_172830106.1">
    <property type="nucleotide sequence ID" value="NZ_LT629787.1"/>
</dbReference>
<dbReference type="AlphaFoldDB" id="A0A1H2FTM6"/>
<accession>A0A1H2FTM6</accession>
<dbReference type="GO" id="GO:0003700">
    <property type="term" value="F:DNA-binding transcription factor activity"/>
    <property type="evidence" value="ECO:0007669"/>
    <property type="project" value="InterPro"/>
</dbReference>
<evidence type="ECO:0000313" key="6">
    <source>
        <dbReference type="Proteomes" id="UP000243924"/>
    </source>
</evidence>
<gene>
    <name evidence="5" type="ORF">SAMN05216210_1771</name>
</gene>
<dbReference type="GO" id="GO:0000976">
    <property type="term" value="F:transcription cis-regulatory region binding"/>
    <property type="evidence" value="ECO:0007669"/>
    <property type="project" value="TreeGrafter"/>
</dbReference>
<dbReference type="PANTHER" id="PTHR47894">
    <property type="entry name" value="HTH-TYPE TRANSCRIPTIONAL REGULATOR GADX"/>
    <property type="match status" value="1"/>
</dbReference>
<dbReference type="Gene3D" id="1.10.10.60">
    <property type="entry name" value="Homeodomain-like"/>
    <property type="match status" value="1"/>
</dbReference>
<keyword evidence="6" id="KW-1185">Reference proteome</keyword>
<keyword evidence="3" id="KW-0804">Transcription</keyword>
<evidence type="ECO:0000313" key="5">
    <source>
        <dbReference type="EMBL" id="SDU10308.1"/>
    </source>
</evidence>
<dbReference type="SUPFAM" id="SSF46689">
    <property type="entry name" value="Homeodomain-like"/>
    <property type="match status" value="1"/>
</dbReference>
<dbReference type="InterPro" id="IPR032687">
    <property type="entry name" value="AraC-type_N"/>
</dbReference>
<dbReference type="SMART" id="SM00342">
    <property type="entry name" value="HTH_ARAC"/>
    <property type="match status" value="1"/>
</dbReference>
<keyword evidence="2 5" id="KW-0238">DNA-binding</keyword>
<dbReference type="InterPro" id="IPR009057">
    <property type="entry name" value="Homeodomain-like_sf"/>
</dbReference>
<feature type="domain" description="HTH araC/xylS-type" evidence="4">
    <location>
        <begin position="241"/>
        <end position="339"/>
    </location>
</feature>
<evidence type="ECO:0000256" key="1">
    <source>
        <dbReference type="ARBA" id="ARBA00023015"/>
    </source>
</evidence>
<evidence type="ECO:0000256" key="2">
    <source>
        <dbReference type="ARBA" id="ARBA00023125"/>
    </source>
</evidence>
<dbReference type="PANTHER" id="PTHR47894:SF4">
    <property type="entry name" value="HTH-TYPE TRANSCRIPTIONAL REGULATOR GADX"/>
    <property type="match status" value="1"/>
</dbReference>
<dbReference type="STRING" id="1434072.SAMN05216210_1771"/>
<dbReference type="EMBL" id="LT629787">
    <property type="protein sequence ID" value="SDU10308.1"/>
    <property type="molecule type" value="Genomic_DNA"/>
</dbReference>
<evidence type="ECO:0000259" key="4">
    <source>
        <dbReference type="PROSITE" id="PS01124"/>
    </source>
</evidence>
<dbReference type="Pfam" id="PF12833">
    <property type="entry name" value="HTH_18"/>
    <property type="match status" value="1"/>
</dbReference>
<dbReference type="Pfam" id="PF12625">
    <property type="entry name" value="Arabinose_bd"/>
    <property type="match status" value="1"/>
</dbReference>
<name>A0A1H2FTM6_9GAMM</name>
<dbReference type="PROSITE" id="PS00041">
    <property type="entry name" value="HTH_ARAC_FAMILY_1"/>
    <property type="match status" value="1"/>
</dbReference>
<dbReference type="InterPro" id="IPR018062">
    <property type="entry name" value="HTH_AraC-typ_CS"/>
</dbReference>
<dbReference type="Proteomes" id="UP000243924">
    <property type="component" value="Chromosome I"/>
</dbReference>
<protein>
    <submittedName>
        <fullName evidence="5">AraC-type DNA-binding protein</fullName>
    </submittedName>
</protein>
<keyword evidence="1" id="KW-0805">Transcription regulation</keyword>
<reference evidence="6" key="1">
    <citation type="submission" date="2016-10" db="EMBL/GenBank/DDBJ databases">
        <authorList>
            <person name="Varghese N."/>
            <person name="Submissions S."/>
        </authorList>
    </citation>
    <scope>NUCLEOTIDE SEQUENCE [LARGE SCALE GENOMIC DNA]</scope>
    <source>
        <strain evidence="6">CECT 8338</strain>
    </source>
</reference>
<dbReference type="InterPro" id="IPR018060">
    <property type="entry name" value="HTH_AraC"/>
</dbReference>
<dbReference type="GO" id="GO:0005829">
    <property type="term" value="C:cytosol"/>
    <property type="evidence" value="ECO:0007669"/>
    <property type="project" value="TreeGrafter"/>
</dbReference>
<evidence type="ECO:0000256" key="3">
    <source>
        <dbReference type="ARBA" id="ARBA00023163"/>
    </source>
</evidence>
<dbReference type="GO" id="GO:0009893">
    <property type="term" value="P:positive regulation of metabolic process"/>
    <property type="evidence" value="ECO:0007669"/>
    <property type="project" value="UniProtKB-ARBA"/>
</dbReference>
<sequence>MTQSTSPLACQRLQERAFWVQGIYKALSYCDKSPEQLPDHLQSLCSADNLTATKVSQAQMNQLWQAAMELTGDPHFGLHMGQMTCGNTLKVLILAASSSATAGDAIERIIHFFPIFSTQAQLYTTEDEQYLTLYLQPKGNPHAMHIEALISQCEKIWRAITPEKLPLVMETRLPQDSDRNRPLYEQALGCKVRTGSKRIAVRFNHQALREPLSSADDFLLRRLDTSLEDMLSELPNVDFAEQVKQRIRQLIGEREVNEELVAAPFNMSPRHLRRKLSAVQTTYERLLDEVRMEIAIRLIREARLSLGRIAYELGFLDPSSFTRAFRRWTGMSPTAFKDNALKDRAAS</sequence>
<proteinExistence type="predicted"/>
<dbReference type="PROSITE" id="PS01124">
    <property type="entry name" value="HTH_ARAC_FAMILY_2"/>
    <property type="match status" value="1"/>
</dbReference>
<organism evidence="5 6">
    <name type="scientific">Halopseudomonas salegens</name>
    <dbReference type="NCBI Taxonomy" id="1434072"/>
    <lineage>
        <taxon>Bacteria</taxon>
        <taxon>Pseudomonadati</taxon>
        <taxon>Pseudomonadota</taxon>
        <taxon>Gammaproteobacteria</taxon>
        <taxon>Pseudomonadales</taxon>
        <taxon>Pseudomonadaceae</taxon>
        <taxon>Halopseudomonas</taxon>
    </lineage>
</organism>